<proteinExistence type="predicted"/>
<keyword evidence="1" id="KW-0436">Ligase</keyword>
<reference evidence="1 2" key="1">
    <citation type="submission" date="2015-04" db="EMBL/GenBank/DDBJ databases">
        <title>Lasius niger genome sequencing.</title>
        <authorList>
            <person name="Konorov E.A."/>
            <person name="Nikitin M.A."/>
            <person name="Kirill M.V."/>
            <person name="Chang P."/>
        </authorList>
    </citation>
    <scope>NUCLEOTIDE SEQUENCE [LARGE SCALE GENOMIC DNA]</scope>
    <source>
        <tissue evidence="1">Whole</tissue>
    </source>
</reference>
<dbReference type="EMBL" id="LBMM01005547">
    <property type="protein sequence ID" value="KMQ91429.1"/>
    <property type="molecule type" value="Genomic_DNA"/>
</dbReference>
<sequence>MKIKSVSDNNLENIVKQMINIALKDSDQIAKLQQAIYEEWYFKKMMELGDTKSRMENVKDIREKIN</sequence>
<evidence type="ECO:0000313" key="2">
    <source>
        <dbReference type="Proteomes" id="UP000036403"/>
    </source>
</evidence>
<keyword evidence="1" id="KW-0030">Aminoacyl-tRNA synthetase</keyword>
<dbReference type="AlphaFoldDB" id="A0A0J7KMF4"/>
<dbReference type="OrthoDB" id="7695306at2759"/>
<name>A0A0J7KMF4_LASNI</name>
<organism evidence="1 2">
    <name type="scientific">Lasius niger</name>
    <name type="common">Black garden ant</name>
    <dbReference type="NCBI Taxonomy" id="67767"/>
    <lineage>
        <taxon>Eukaryota</taxon>
        <taxon>Metazoa</taxon>
        <taxon>Ecdysozoa</taxon>
        <taxon>Arthropoda</taxon>
        <taxon>Hexapoda</taxon>
        <taxon>Insecta</taxon>
        <taxon>Pterygota</taxon>
        <taxon>Neoptera</taxon>
        <taxon>Endopterygota</taxon>
        <taxon>Hymenoptera</taxon>
        <taxon>Apocrita</taxon>
        <taxon>Aculeata</taxon>
        <taxon>Formicoidea</taxon>
        <taxon>Formicidae</taxon>
        <taxon>Formicinae</taxon>
        <taxon>Lasius</taxon>
        <taxon>Lasius</taxon>
    </lineage>
</organism>
<dbReference type="GO" id="GO:0004812">
    <property type="term" value="F:aminoacyl-tRNA ligase activity"/>
    <property type="evidence" value="ECO:0007669"/>
    <property type="project" value="UniProtKB-KW"/>
</dbReference>
<protein>
    <submittedName>
        <fullName evidence="1">Leucyl-trna synthetase</fullName>
    </submittedName>
</protein>
<comment type="caution">
    <text evidence="1">The sequence shown here is derived from an EMBL/GenBank/DDBJ whole genome shotgun (WGS) entry which is preliminary data.</text>
</comment>
<gene>
    <name evidence="1" type="ORF">RF55_8707</name>
</gene>
<accession>A0A0J7KMF4</accession>
<keyword evidence="2" id="KW-1185">Reference proteome</keyword>
<dbReference type="PaxDb" id="67767-A0A0J7KMF4"/>
<evidence type="ECO:0000313" key="1">
    <source>
        <dbReference type="EMBL" id="KMQ91429.1"/>
    </source>
</evidence>
<dbReference type="Proteomes" id="UP000036403">
    <property type="component" value="Unassembled WGS sequence"/>
</dbReference>